<organism evidence="3 4">
    <name type="scientific">Solimonas marina</name>
    <dbReference type="NCBI Taxonomy" id="2714601"/>
    <lineage>
        <taxon>Bacteria</taxon>
        <taxon>Pseudomonadati</taxon>
        <taxon>Pseudomonadota</taxon>
        <taxon>Gammaproteobacteria</taxon>
        <taxon>Nevskiales</taxon>
        <taxon>Nevskiaceae</taxon>
        <taxon>Solimonas</taxon>
    </lineage>
</organism>
<dbReference type="PROSITE" id="PS50076">
    <property type="entry name" value="DNAJ_2"/>
    <property type="match status" value="1"/>
</dbReference>
<dbReference type="PANTHER" id="PTHR24074">
    <property type="entry name" value="CO-CHAPERONE PROTEIN DJLA"/>
    <property type="match status" value="1"/>
</dbReference>
<accession>A0A970B848</accession>
<dbReference type="Pfam" id="PF05099">
    <property type="entry name" value="TerB"/>
    <property type="match status" value="1"/>
</dbReference>
<keyword evidence="1" id="KW-0143">Chaperone</keyword>
<dbReference type="SUPFAM" id="SSF158682">
    <property type="entry name" value="TerB-like"/>
    <property type="match status" value="1"/>
</dbReference>
<dbReference type="Gene3D" id="1.10.3680.10">
    <property type="entry name" value="TerB-like"/>
    <property type="match status" value="1"/>
</dbReference>
<dbReference type="PRINTS" id="PR00625">
    <property type="entry name" value="JDOMAIN"/>
</dbReference>
<evidence type="ECO:0000313" key="4">
    <source>
        <dbReference type="Proteomes" id="UP000653472"/>
    </source>
</evidence>
<keyword evidence="4" id="KW-1185">Reference proteome</keyword>
<dbReference type="AlphaFoldDB" id="A0A970B848"/>
<evidence type="ECO:0000313" key="3">
    <source>
        <dbReference type="EMBL" id="NKF24608.1"/>
    </source>
</evidence>
<dbReference type="Pfam" id="PF00226">
    <property type="entry name" value="DnaJ"/>
    <property type="match status" value="1"/>
</dbReference>
<dbReference type="InterPro" id="IPR007791">
    <property type="entry name" value="DjlA_N"/>
</dbReference>
<sequence length="255" mass="27250">MNPLVIIGGLIGALFGHLPGLVIGAGIGYLLARTVRVSVIGAATKVQSQFLDSTFAVMGAVCKADGQVTHDEIRVAEMLFDRLHLSPTARESAKQAFNRGKTPGFDLDGEVRRFALAARGQRVLLQMFLQVQLSAVAADGAAHPAEREMLTRIARGLGLSEAEVQALEAMLRGGASAGGTRAPSPSAIDDAYRVLGVPSSASDADVKKAYRRLMSQNHPDKLAAKGLPESMREMAEQKTREITAAYELIERMRKA</sequence>
<dbReference type="InterPro" id="IPR029024">
    <property type="entry name" value="TerB-like"/>
</dbReference>
<dbReference type="EMBL" id="JAAVXB010000017">
    <property type="protein sequence ID" value="NKF24608.1"/>
    <property type="molecule type" value="Genomic_DNA"/>
</dbReference>
<dbReference type="InterPro" id="IPR001623">
    <property type="entry name" value="DnaJ_domain"/>
</dbReference>
<dbReference type="SUPFAM" id="SSF46565">
    <property type="entry name" value="Chaperone J-domain"/>
    <property type="match status" value="1"/>
</dbReference>
<evidence type="ECO:0000259" key="2">
    <source>
        <dbReference type="PROSITE" id="PS50076"/>
    </source>
</evidence>
<feature type="domain" description="J" evidence="2">
    <location>
        <begin position="190"/>
        <end position="254"/>
    </location>
</feature>
<dbReference type="SMART" id="SM00271">
    <property type="entry name" value="DnaJ"/>
    <property type="match status" value="1"/>
</dbReference>
<dbReference type="NCBIfam" id="NF006948">
    <property type="entry name" value="PRK09430.1"/>
    <property type="match status" value="1"/>
</dbReference>
<name>A0A970B848_9GAMM</name>
<dbReference type="RefSeq" id="WP_168149917.1">
    <property type="nucleotide sequence ID" value="NZ_JAAVXB010000017.1"/>
</dbReference>
<protein>
    <submittedName>
        <fullName evidence="3">Co-chaperone DjlA</fullName>
    </submittedName>
</protein>
<proteinExistence type="predicted"/>
<dbReference type="Gene3D" id="1.10.287.110">
    <property type="entry name" value="DnaJ domain"/>
    <property type="match status" value="1"/>
</dbReference>
<gene>
    <name evidence="3" type="primary">djlA</name>
    <name evidence="3" type="ORF">G7Y82_20055</name>
</gene>
<dbReference type="CDD" id="cd07316">
    <property type="entry name" value="terB_like_DjlA"/>
    <property type="match status" value="1"/>
</dbReference>
<dbReference type="CDD" id="cd06257">
    <property type="entry name" value="DnaJ"/>
    <property type="match status" value="1"/>
</dbReference>
<comment type="caution">
    <text evidence="3">The sequence shown here is derived from an EMBL/GenBank/DDBJ whole genome shotgun (WGS) entry which is preliminary data.</text>
</comment>
<dbReference type="InterPro" id="IPR050817">
    <property type="entry name" value="DjlA_DnaK_co-chaperone"/>
</dbReference>
<dbReference type="Proteomes" id="UP000653472">
    <property type="component" value="Unassembled WGS sequence"/>
</dbReference>
<reference evidence="3" key="1">
    <citation type="submission" date="2020-03" db="EMBL/GenBank/DDBJ databases">
        <title>Solimonas marina sp. nov., isolated from deep seawater of the Pacific Ocean.</title>
        <authorList>
            <person name="Liu X."/>
            <person name="Lai Q."/>
            <person name="Sun F."/>
            <person name="Gai Y."/>
            <person name="Li G."/>
            <person name="Shao Z."/>
        </authorList>
    </citation>
    <scope>NUCLEOTIDE SEQUENCE</scope>
    <source>
        <strain evidence="3">C16B3</strain>
    </source>
</reference>
<dbReference type="InterPro" id="IPR036869">
    <property type="entry name" value="J_dom_sf"/>
</dbReference>
<evidence type="ECO:0000256" key="1">
    <source>
        <dbReference type="ARBA" id="ARBA00023186"/>
    </source>
</evidence>